<dbReference type="Proteomes" id="UP000550736">
    <property type="component" value="Unassembled WGS sequence"/>
</dbReference>
<organism evidence="12 13">
    <name type="scientific">Staphylococcus capitis</name>
    <dbReference type="NCBI Taxonomy" id="29388"/>
    <lineage>
        <taxon>Bacteria</taxon>
        <taxon>Bacillati</taxon>
        <taxon>Bacillota</taxon>
        <taxon>Bacilli</taxon>
        <taxon>Bacillales</taxon>
        <taxon>Staphylococcaceae</taxon>
        <taxon>Staphylococcus</taxon>
    </lineage>
</organism>
<name>A0A7Z7YUH2_STACP</name>
<keyword evidence="3" id="KW-1003">Cell membrane</keyword>
<dbReference type="Proteomes" id="UP000538955">
    <property type="component" value="Unassembled WGS sequence"/>
</dbReference>
<feature type="transmembrane region" description="Helical" evidence="9">
    <location>
        <begin position="57"/>
        <end position="78"/>
    </location>
</feature>
<evidence type="ECO:0000256" key="9">
    <source>
        <dbReference type="SAM" id="Phobius"/>
    </source>
</evidence>
<dbReference type="RefSeq" id="WP_002432642.1">
    <property type="nucleotide sequence ID" value="NZ_AP014956.1"/>
</dbReference>
<dbReference type="PANTHER" id="PTHR30561:SF0">
    <property type="entry name" value="GUANIDINIUM EXPORTER"/>
    <property type="match status" value="1"/>
</dbReference>
<dbReference type="EMBL" id="JABBLX010000044">
    <property type="protein sequence ID" value="NMK98486.1"/>
    <property type="molecule type" value="Genomic_DNA"/>
</dbReference>
<proteinExistence type="inferred from homology"/>
<keyword evidence="14" id="KW-1185">Reference proteome</keyword>
<evidence type="ECO:0000313" key="13">
    <source>
        <dbReference type="Proteomes" id="UP000291949"/>
    </source>
</evidence>
<dbReference type="SUPFAM" id="SSF103481">
    <property type="entry name" value="Multidrug resistance efflux transporter EmrE"/>
    <property type="match status" value="1"/>
</dbReference>
<dbReference type="FunFam" id="1.10.3730.20:FF:000001">
    <property type="entry name" value="Quaternary ammonium compound resistance transporter SugE"/>
    <property type="match status" value="1"/>
</dbReference>
<dbReference type="Proteomes" id="UP000291949">
    <property type="component" value="Unassembled WGS sequence"/>
</dbReference>
<evidence type="ECO:0000313" key="10">
    <source>
        <dbReference type="EMBL" id="NMK55156.1"/>
    </source>
</evidence>
<evidence type="ECO:0000256" key="4">
    <source>
        <dbReference type="ARBA" id="ARBA00022692"/>
    </source>
</evidence>
<comment type="subcellular location">
    <subcellularLocation>
        <location evidence="1 8">Cell membrane</location>
        <topology evidence="1 8">Multi-pass membrane protein</topology>
    </subcellularLocation>
</comment>
<dbReference type="InterPro" id="IPR000390">
    <property type="entry name" value="Small_drug/metabolite_transptr"/>
</dbReference>
<dbReference type="GO" id="GO:0022857">
    <property type="term" value="F:transmembrane transporter activity"/>
    <property type="evidence" value="ECO:0007669"/>
    <property type="project" value="InterPro"/>
</dbReference>
<evidence type="ECO:0000256" key="7">
    <source>
        <dbReference type="ARBA" id="ARBA00038032"/>
    </source>
</evidence>
<dbReference type="InterPro" id="IPR045324">
    <property type="entry name" value="Small_multidrug_res"/>
</dbReference>
<dbReference type="InterPro" id="IPR037185">
    <property type="entry name" value="EmrE-like"/>
</dbReference>
<feature type="transmembrane region" description="Helical" evidence="9">
    <location>
        <begin position="84"/>
        <end position="103"/>
    </location>
</feature>
<dbReference type="Pfam" id="PF00893">
    <property type="entry name" value="Multi_Drug_Res"/>
    <property type="match status" value="1"/>
</dbReference>
<dbReference type="PANTHER" id="PTHR30561">
    <property type="entry name" value="SMR FAMILY PROTON-DEPENDENT DRUG EFFLUX TRANSPORTER SUGE"/>
    <property type="match status" value="1"/>
</dbReference>
<evidence type="ECO:0000256" key="1">
    <source>
        <dbReference type="ARBA" id="ARBA00004651"/>
    </source>
</evidence>
<protein>
    <submittedName>
        <fullName evidence="12">Multidrug efflux SMR transporter</fullName>
    </submittedName>
</protein>
<feature type="transmembrane region" description="Helical" evidence="9">
    <location>
        <begin position="30"/>
        <end position="50"/>
    </location>
</feature>
<dbReference type="EMBL" id="JABBMI010000080">
    <property type="protein sequence ID" value="NMK55156.1"/>
    <property type="molecule type" value="Genomic_DNA"/>
</dbReference>
<evidence type="ECO:0000313" key="12">
    <source>
        <dbReference type="EMBL" id="TBW76558.1"/>
    </source>
</evidence>
<dbReference type="GO" id="GO:0005886">
    <property type="term" value="C:plasma membrane"/>
    <property type="evidence" value="ECO:0007669"/>
    <property type="project" value="UniProtKB-SubCell"/>
</dbReference>
<keyword evidence="6 9" id="KW-0472">Membrane</keyword>
<dbReference type="Gene3D" id="1.10.3730.20">
    <property type="match status" value="1"/>
</dbReference>
<sequence length="104" mass="11366">MAWIFLLIAGSLEILGVVLLNELSRTQNKLFIILLGLAFILSFSTLKLAMHEIPMGTAYAIWTGIGTAGGTIIGMLFYKESKHFSRIICILMILVAVVGLRLIG</sequence>
<gene>
    <name evidence="12" type="ORF">EQ811_06720</name>
    <name evidence="11" type="ORF">HHM13_10480</name>
    <name evidence="10" type="ORF">HHM24_10550</name>
</gene>
<accession>A0A7Z7YUH2</accession>
<evidence type="ECO:0000313" key="15">
    <source>
        <dbReference type="Proteomes" id="UP000550736"/>
    </source>
</evidence>
<dbReference type="GeneID" id="93668794"/>
<evidence type="ECO:0000313" key="14">
    <source>
        <dbReference type="Proteomes" id="UP000538955"/>
    </source>
</evidence>
<keyword evidence="5 9" id="KW-1133">Transmembrane helix</keyword>
<evidence type="ECO:0000256" key="8">
    <source>
        <dbReference type="RuleBase" id="RU003942"/>
    </source>
</evidence>
<reference evidence="12 13" key="1">
    <citation type="journal article" date="2019" name="Sci. Transl. Med.">
        <title>Quorum sensing between bacterial species on the skin protects against epidermal injury in atopic dermatitis.</title>
        <authorList>
            <person name="Williams M.R."/>
        </authorList>
    </citation>
    <scope>NUCLEOTIDE SEQUENCE [LARGE SCALE GENOMIC DNA]</scope>
    <source>
        <strain evidence="12 13">H8</strain>
    </source>
</reference>
<evidence type="ECO:0000256" key="2">
    <source>
        <dbReference type="ARBA" id="ARBA00022448"/>
    </source>
</evidence>
<dbReference type="AlphaFoldDB" id="A0A7Z7YUH2"/>
<evidence type="ECO:0000256" key="6">
    <source>
        <dbReference type="ARBA" id="ARBA00023136"/>
    </source>
</evidence>
<keyword evidence="4 8" id="KW-0812">Transmembrane</keyword>
<comment type="similarity">
    <text evidence="7 8">Belongs to the drug/metabolite transporter (DMT) superfamily. Small multidrug resistance (SMR) (TC 2.A.7.1) family.</text>
</comment>
<comment type="caution">
    <text evidence="12">The sequence shown here is derived from an EMBL/GenBank/DDBJ whole genome shotgun (WGS) entry which is preliminary data.</text>
</comment>
<reference evidence="14 15" key="2">
    <citation type="submission" date="2020-04" db="EMBL/GenBank/DDBJ databases">
        <title>The Epidemiology and Molecular Characteristics of Linezolid-Resistant Staphylococcus capitis in Huashan Hospital, Shanghai.</title>
        <authorList>
            <person name="Ding L."/>
            <person name="Li P."/>
            <person name="Yang Y."/>
            <person name="Lin D."/>
            <person name="Xu X."/>
        </authorList>
    </citation>
    <scope>NUCLEOTIDE SEQUENCE [LARGE SCALE GENOMIC DNA]</scope>
    <source>
        <strain evidence="11 15">12-86</strain>
        <strain evidence="10 14">17-84</strain>
    </source>
</reference>
<dbReference type="EMBL" id="SCHC01000002">
    <property type="protein sequence ID" value="TBW76558.1"/>
    <property type="molecule type" value="Genomic_DNA"/>
</dbReference>
<evidence type="ECO:0000256" key="3">
    <source>
        <dbReference type="ARBA" id="ARBA00022475"/>
    </source>
</evidence>
<keyword evidence="2" id="KW-0813">Transport</keyword>
<evidence type="ECO:0000313" key="11">
    <source>
        <dbReference type="EMBL" id="NMK98486.1"/>
    </source>
</evidence>
<evidence type="ECO:0000256" key="5">
    <source>
        <dbReference type="ARBA" id="ARBA00022989"/>
    </source>
</evidence>